<evidence type="ECO:0000256" key="1">
    <source>
        <dbReference type="ARBA" id="ARBA00022723"/>
    </source>
</evidence>
<evidence type="ECO:0000256" key="3">
    <source>
        <dbReference type="SAM" id="MobiDB-lite"/>
    </source>
</evidence>
<dbReference type="AlphaFoldDB" id="A0A1E4TLN9"/>
<dbReference type="Pfam" id="PF00172">
    <property type="entry name" value="Zn_clus"/>
    <property type="match status" value="1"/>
</dbReference>
<dbReference type="InterPro" id="IPR050987">
    <property type="entry name" value="AtrR-like"/>
</dbReference>
<evidence type="ECO:0000259" key="4">
    <source>
        <dbReference type="PROSITE" id="PS50048"/>
    </source>
</evidence>
<dbReference type="CDD" id="cd12148">
    <property type="entry name" value="fungal_TF_MHR"/>
    <property type="match status" value="1"/>
</dbReference>
<reference evidence="6" key="1">
    <citation type="submission" date="2016-02" db="EMBL/GenBank/DDBJ databases">
        <title>Comparative genomics of biotechnologically important yeasts.</title>
        <authorList>
            <consortium name="DOE Joint Genome Institute"/>
            <person name="Riley R."/>
            <person name="Haridas S."/>
            <person name="Wolfe K.H."/>
            <person name="Lopes M.R."/>
            <person name="Hittinger C.T."/>
            <person name="Goker M."/>
            <person name="Salamov A."/>
            <person name="Wisecaver J."/>
            <person name="Long T.M."/>
            <person name="Aerts A.L."/>
            <person name="Barry K."/>
            <person name="Choi C."/>
            <person name="Clum A."/>
            <person name="Coughlan A.Y."/>
            <person name="Deshpande S."/>
            <person name="Douglass A.P."/>
            <person name="Hanson S.J."/>
            <person name="Klenk H.-P."/>
            <person name="Labutti K."/>
            <person name="Lapidus A."/>
            <person name="Lindquist E."/>
            <person name="Lipzen A."/>
            <person name="Meier-Kolthoff J.P."/>
            <person name="Ohm R.A."/>
            <person name="Otillar R.P."/>
            <person name="Pangilinan J."/>
            <person name="Peng Y."/>
            <person name="Rokas A."/>
            <person name="Rosa C.A."/>
            <person name="Scheuner C."/>
            <person name="Sibirny A.A."/>
            <person name="Slot J.C."/>
            <person name="Stielow J.B."/>
            <person name="Sun H."/>
            <person name="Kurtzman C.P."/>
            <person name="Blackwell M."/>
            <person name="Jeffries T.W."/>
            <person name="Grigoriev I.V."/>
        </authorList>
    </citation>
    <scope>NUCLEOTIDE SEQUENCE [LARGE SCALE GENOMIC DNA]</scope>
    <source>
        <strain evidence="6">NRRL Y-17796</strain>
    </source>
</reference>
<dbReference type="EMBL" id="KV453841">
    <property type="protein sequence ID" value="ODV92671.1"/>
    <property type="molecule type" value="Genomic_DNA"/>
</dbReference>
<dbReference type="PROSITE" id="PS50048">
    <property type="entry name" value="ZN2_CY6_FUNGAL_2"/>
    <property type="match status" value="1"/>
</dbReference>
<proteinExistence type="predicted"/>
<dbReference type="Proteomes" id="UP000095023">
    <property type="component" value="Unassembled WGS sequence"/>
</dbReference>
<organism evidence="5 6">
    <name type="scientific">Tortispora caseinolytica NRRL Y-17796</name>
    <dbReference type="NCBI Taxonomy" id="767744"/>
    <lineage>
        <taxon>Eukaryota</taxon>
        <taxon>Fungi</taxon>
        <taxon>Dikarya</taxon>
        <taxon>Ascomycota</taxon>
        <taxon>Saccharomycotina</taxon>
        <taxon>Trigonopsidomycetes</taxon>
        <taxon>Trigonopsidales</taxon>
        <taxon>Trigonopsidaceae</taxon>
        <taxon>Tortispora</taxon>
    </lineage>
</organism>
<dbReference type="GO" id="GO:0003677">
    <property type="term" value="F:DNA binding"/>
    <property type="evidence" value="ECO:0007669"/>
    <property type="project" value="InterPro"/>
</dbReference>
<feature type="domain" description="Zn(2)-C6 fungal-type" evidence="4">
    <location>
        <begin position="26"/>
        <end position="55"/>
    </location>
</feature>
<dbReference type="SMART" id="SM00906">
    <property type="entry name" value="Fungal_trans"/>
    <property type="match status" value="1"/>
</dbReference>
<evidence type="ECO:0000313" key="5">
    <source>
        <dbReference type="EMBL" id="ODV92671.1"/>
    </source>
</evidence>
<dbReference type="SUPFAM" id="SSF57701">
    <property type="entry name" value="Zn2/Cys6 DNA-binding domain"/>
    <property type="match status" value="1"/>
</dbReference>
<dbReference type="CDD" id="cd00067">
    <property type="entry name" value="GAL4"/>
    <property type="match status" value="1"/>
</dbReference>
<feature type="compositionally biased region" description="Basic residues" evidence="3">
    <location>
        <begin position="64"/>
        <end position="77"/>
    </location>
</feature>
<dbReference type="InterPro" id="IPR036864">
    <property type="entry name" value="Zn2-C6_fun-type_DNA-bd_sf"/>
</dbReference>
<dbReference type="OrthoDB" id="6486656at2759"/>
<keyword evidence="6" id="KW-1185">Reference proteome</keyword>
<evidence type="ECO:0000313" key="6">
    <source>
        <dbReference type="Proteomes" id="UP000095023"/>
    </source>
</evidence>
<keyword evidence="2" id="KW-0539">Nucleus</keyword>
<protein>
    <recommendedName>
        <fullName evidence="4">Zn(2)-C6 fungal-type domain-containing protein</fullName>
    </recommendedName>
</protein>
<name>A0A1E4TLN9_9ASCO</name>
<feature type="region of interest" description="Disordered" evidence="3">
    <location>
        <begin position="64"/>
        <end position="86"/>
    </location>
</feature>
<dbReference type="GO" id="GO:0006351">
    <property type="term" value="P:DNA-templated transcription"/>
    <property type="evidence" value="ECO:0007669"/>
    <property type="project" value="InterPro"/>
</dbReference>
<dbReference type="Gene3D" id="4.10.240.10">
    <property type="entry name" value="Zn(2)-C6 fungal-type DNA-binding domain"/>
    <property type="match status" value="1"/>
</dbReference>
<dbReference type="PANTHER" id="PTHR46910:SF17">
    <property type="entry name" value="SCFA-RELATED"/>
    <property type="match status" value="1"/>
</dbReference>
<evidence type="ECO:0000256" key="2">
    <source>
        <dbReference type="ARBA" id="ARBA00023242"/>
    </source>
</evidence>
<dbReference type="PROSITE" id="PS00463">
    <property type="entry name" value="ZN2_CY6_FUNGAL_1"/>
    <property type="match status" value="1"/>
</dbReference>
<sequence>MTKNVAPGSDLNGLMPVKKRQNVSRACERCRRQKLRCDDNQPCFLCVRSNMECVRSTEPIRRRRKKKSEIQITRHRNQAPLAPTAPLTHMQHTAPTYTDLPLSSAADIDGYRQHSSSILSSDSHTHSVLTDDPVNHVGDAPQTDDSSSLSILSMTRRIFQLHHVAHMLSSETVHLVDGARAPLDIGSPLDIFLGFTAPSKDVLDAITAAYFDKFHWFLLILVESTFIERFNAIWESRMVYRKDEAFILAWCAMITTGTHLCPASVKEQFPAVDFDALETAFYTRCYNGYIDVIQEARLEAVQFCALYGTYHIYYGSPNLALSLLGSGLKAAIAIRMHLEPSIYLDPTEREARRRCWWVLYIFDRNTAMAYGSPVGVKDDDITTSLPYAEEDTAVGKGLPRGSNYHVMKIRLYQISSDIMHRIYNRNRPMSELLRMRDTIFSIYQNLVDFENHVPPALKIANLTDLSPNDQHADQILKQQALTLYLARENTIMVLFRPFVAIRAARNAEEQKDAIDSSSDEVLNKCVEMCVTSAIRSSKVARFTNLIHYSRESHSGPFISLQLLTAGVVLSMSLILNPLEGQSDEIKQSLRDVLAVQRVFQDTVESAKESLTILVDLMKLALAKELAAFQGSSGLEPDLL</sequence>
<dbReference type="SMART" id="SM00066">
    <property type="entry name" value="GAL4"/>
    <property type="match status" value="1"/>
</dbReference>
<dbReference type="GO" id="GO:0008270">
    <property type="term" value="F:zinc ion binding"/>
    <property type="evidence" value="ECO:0007669"/>
    <property type="project" value="InterPro"/>
</dbReference>
<accession>A0A1E4TLN9</accession>
<gene>
    <name evidence="5" type="ORF">CANCADRAFT_67609</name>
</gene>
<dbReference type="PANTHER" id="PTHR46910">
    <property type="entry name" value="TRANSCRIPTION FACTOR PDR1"/>
    <property type="match status" value="1"/>
</dbReference>
<dbReference type="GO" id="GO:0000981">
    <property type="term" value="F:DNA-binding transcription factor activity, RNA polymerase II-specific"/>
    <property type="evidence" value="ECO:0007669"/>
    <property type="project" value="InterPro"/>
</dbReference>
<keyword evidence="1" id="KW-0479">Metal-binding</keyword>
<dbReference type="InterPro" id="IPR001138">
    <property type="entry name" value="Zn2Cys6_DnaBD"/>
</dbReference>
<dbReference type="Pfam" id="PF04082">
    <property type="entry name" value="Fungal_trans"/>
    <property type="match status" value="1"/>
</dbReference>
<feature type="region of interest" description="Disordered" evidence="3">
    <location>
        <begin position="116"/>
        <end position="146"/>
    </location>
</feature>
<dbReference type="InterPro" id="IPR007219">
    <property type="entry name" value="XnlR_reg_dom"/>
</dbReference>